<dbReference type="Gene3D" id="1.10.10.60">
    <property type="entry name" value="Homeodomain-like"/>
    <property type="match status" value="1"/>
</dbReference>
<accession>A0A921LU74</accession>
<dbReference type="GO" id="GO:0006313">
    <property type="term" value="P:DNA transposition"/>
    <property type="evidence" value="ECO:0007669"/>
    <property type="project" value="InterPro"/>
</dbReference>
<sequence>MTHRVPFGHDAVDGERGHGTGHPPPRYPAEFRQQAVRLHGERGGTCAETARELGVDPGSLSDWVRRADAAQAPAGDNPFQMAEDLRRLRRENERLKRENEILLKASAFFASRQL</sequence>
<dbReference type="Pfam" id="PF01527">
    <property type="entry name" value="HTH_Tnp_1"/>
    <property type="match status" value="1"/>
</dbReference>
<dbReference type="RefSeq" id="WP_273188515.1">
    <property type="nucleotide sequence ID" value="NZ_DYUZ01000005.1"/>
</dbReference>
<reference evidence="2" key="1">
    <citation type="journal article" date="2021" name="PeerJ">
        <title>Extensive microbial diversity within the chicken gut microbiome revealed by metagenomics and culture.</title>
        <authorList>
            <person name="Gilroy R."/>
            <person name="Ravi A."/>
            <person name="Getino M."/>
            <person name="Pursley I."/>
            <person name="Horton D.L."/>
            <person name="Alikhan N.F."/>
            <person name="Baker D."/>
            <person name="Gharbi K."/>
            <person name="Hall N."/>
            <person name="Watson M."/>
            <person name="Adriaenssens E.M."/>
            <person name="Foster-Nyarko E."/>
            <person name="Jarju S."/>
            <person name="Secka A."/>
            <person name="Antonio M."/>
            <person name="Oren A."/>
            <person name="Chaudhuri R.R."/>
            <person name="La Ragione R."/>
            <person name="Hildebrand F."/>
            <person name="Pallen M.J."/>
        </authorList>
    </citation>
    <scope>NUCLEOTIDE SEQUENCE</scope>
    <source>
        <strain evidence="2">ChiHjej13B12-9602</strain>
    </source>
</reference>
<dbReference type="Proteomes" id="UP000753256">
    <property type="component" value="Unassembled WGS sequence"/>
</dbReference>
<dbReference type="PANTHER" id="PTHR33215:SF13">
    <property type="entry name" value="PROTEIN DISTAL ANTENNA"/>
    <property type="match status" value="1"/>
</dbReference>
<organism evidence="2 3">
    <name type="scientific">Enorma phocaeensis</name>
    <dbReference type="NCBI Taxonomy" id="1871019"/>
    <lineage>
        <taxon>Bacteria</taxon>
        <taxon>Bacillati</taxon>
        <taxon>Actinomycetota</taxon>
        <taxon>Coriobacteriia</taxon>
        <taxon>Coriobacteriales</taxon>
        <taxon>Coriobacteriaceae</taxon>
        <taxon>Enorma</taxon>
    </lineage>
</organism>
<evidence type="ECO:0000256" key="1">
    <source>
        <dbReference type="SAM" id="MobiDB-lite"/>
    </source>
</evidence>
<comment type="caution">
    <text evidence="2">The sequence shown here is derived from an EMBL/GenBank/DDBJ whole genome shotgun (WGS) entry which is preliminary data.</text>
</comment>
<dbReference type="InterPro" id="IPR009057">
    <property type="entry name" value="Homeodomain-like_sf"/>
</dbReference>
<dbReference type="GO" id="GO:0004803">
    <property type="term" value="F:transposase activity"/>
    <property type="evidence" value="ECO:0007669"/>
    <property type="project" value="InterPro"/>
</dbReference>
<dbReference type="InterPro" id="IPR002514">
    <property type="entry name" value="Transposase_8"/>
</dbReference>
<reference evidence="2" key="2">
    <citation type="submission" date="2021-09" db="EMBL/GenBank/DDBJ databases">
        <authorList>
            <person name="Gilroy R."/>
        </authorList>
    </citation>
    <scope>NUCLEOTIDE SEQUENCE</scope>
    <source>
        <strain evidence="2">ChiHjej13B12-9602</strain>
    </source>
</reference>
<dbReference type="SUPFAM" id="SSF46689">
    <property type="entry name" value="Homeodomain-like"/>
    <property type="match status" value="1"/>
</dbReference>
<evidence type="ECO:0000313" key="3">
    <source>
        <dbReference type="Proteomes" id="UP000753256"/>
    </source>
</evidence>
<proteinExistence type="predicted"/>
<feature type="region of interest" description="Disordered" evidence="1">
    <location>
        <begin position="1"/>
        <end position="28"/>
    </location>
</feature>
<protein>
    <submittedName>
        <fullName evidence="2">Transposase</fullName>
    </submittedName>
</protein>
<dbReference type="PANTHER" id="PTHR33215">
    <property type="entry name" value="PROTEIN DISTAL ANTENNA"/>
    <property type="match status" value="1"/>
</dbReference>
<name>A0A921LU74_9ACTN</name>
<dbReference type="EMBL" id="DYUZ01000005">
    <property type="protein sequence ID" value="HJG36365.1"/>
    <property type="molecule type" value="Genomic_DNA"/>
</dbReference>
<dbReference type="GO" id="GO:0003677">
    <property type="term" value="F:DNA binding"/>
    <property type="evidence" value="ECO:0007669"/>
    <property type="project" value="InterPro"/>
</dbReference>
<gene>
    <name evidence="2" type="ORF">K8V70_00645</name>
</gene>
<evidence type="ECO:0000313" key="2">
    <source>
        <dbReference type="EMBL" id="HJG36365.1"/>
    </source>
</evidence>
<dbReference type="AlphaFoldDB" id="A0A921LU74"/>
<dbReference type="InterPro" id="IPR051839">
    <property type="entry name" value="RD_transcriptional_regulator"/>
</dbReference>